<accession>A0A157ZM03</accession>
<dbReference type="Proteomes" id="UP000054624">
    <property type="component" value="Unassembled WGS sequence"/>
</dbReference>
<dbReference type="AlphaFoldDB" id="A0A157ZM03"/>
<dbReference type="STRING" id="1777137.AWB76_00923"/>
<reference evidence="2" key="1">
    <citation type="submission" date="2016-01" db="EMBL/GenBank/DDBJ databases">
        <authorList>
            <person name="Peeters Charlotte."/>
        </authorList>
    </citation>
    <scope>NUCLEOTIDE SEQUENCE [LARGE SCALE GENOMIC DNA]</scope>
</reference>
<evidence type="ECO:0000313" key="2">
    <source>
        <dbReference type="Proteomes" id="UP000054624"/>
    </source>
</evidence>
<evidence type="ECO:0000313" key="1">
    <source>
        <dbReference type="EMBL" id="SAK46489.1"/>
    </source>
</evidence>
<gene>
    <name evidence="1" type="ORF">AWB76_00923</name>
</gene>
<keyword evidence="2" id="KW-1185">Reference proteome</keyword>
<dbReference type="EMBL" id="FCOI02000002">
    <property type="protein sequence ID" value="SAK46489.1"/>
    <property type="molecule type" value="Genomic_DNA"/>
</dbReference>
<name>A0A157ZM03_9BURK</name>
<sequence length="151" mass="17377">MTNDYPKLLEDSYAMYTDLCEVRGGEPSKFAFLGDHLFDFTTYDDEVSALFANVALQVCKVITRKTTFKFIEDESNYQQYLLMCNTTFFAGRLDWGGSIRGAWWNQDGQELDTCGFFVGRQQVCSWTFTEEQWKDFMEAVFAFAASQGEGQ</sequence>
<proteinExistence type="predicted"/>
<dbReference type="RefSeq" id="WP_061158896.1">
    <property type="nucleotide sequence ID" value="NZ_FCOI02000002.1"/>
</dbReference>
<dbReference type="OrthoDB" id="9157167at2"/>
<protein>
    <submittedName>
        <fullName evidence="1">Uncharacterized protein</fullName>
    </submittedName>
</protein>
<organism evidence="1 2">
    <name type="scientific">Caballeronia temeraria</name>
    <dbReference type="NCBI Taxonomy" id="1777137"/>
    <lineage>
        <taxon>Bacteria</taxon>
        <taxon>Pseudomonadati</taxon>
        <taxon>Pseudomonadota</taxon>
        <taxon>Betaproteobacteria</taxon>
        <taxon>Burkholderiales</taxon>
        <taxon>Burkholderiaceae</taxon>
        <taxon>Caballeronia</taxon>
    </lineage>
</organism>